<reference evidence="1 2" key="1">
    <citation type="submission" date="2016-12" db="EMBL/GenBank/DDBJ databases">
        <title>Diversity of luminous bacteria.</title>
        <authorList>
            <person name="Yoshizawa S."/>
            <person name="Kogure K."/>
        </authorList>
    </citation>
    <scope>NUCLEOTIDE SEQUENCE [LARGE SCALE GENOMIC DNA]</scope>
    <source>
        <strain evidence="1 2">ATCC 33715</strain>
    </source>
</reference>
<dbReference type="InterPro" id="IPR012902">
    <property type="entry name" value="N_methyl_site"/>
</dbReference>
<dbReference type="AlphaFoldDB" id="A0A2S7XAP9"/>
<dbReference type="EMBL" id="MSCO01000001">
    <property type="protein sequence ID" value="PQJ88438.1"/>
    <property type="molecule type" value="Genomic_DNA"/>
</dbReference>
<organism evidence="1 2">
    <name type="scientific">Aliivibrio sifiae</name>
    <dbReference type="NCBI Taxonomy" id="566293"/>
    <lineage>
        <taxon>Bacteria</taxon>
        <taxon>Pseudomonadati</taxon>
        <taxon>Pseudomonadota</taxon>
        <taxon>Gammaproteobacteria</taxon>
        <taxon>Vibrionales</taxon>
        <taxon>Vibrionaceae</taxon>
        <taxon>Aliivibrio</taxon>
    </lineage>
</organism>
<dbReference type="PIRSF" id="PIRSF024622">
    <property type="entry name" value="Tfp_FimT"/>
    <property type="match status" value="1"/>
</dbReference>
<dbReference type="Pfam" id="PF07963">
    <property type="entry name" value="N_methyl"/>
    <property type="match status" value="1"/>
</dbReference>
<dbReference type="Gene3D" id="3.30.700.10">
    <property type="entry name" value="Glycoprotein, Type 4 Pilin"/>
    <property type="match status" value="1"/>
</dbReference>
<dbReference type="NCBIfam" id="TIGR02532">
    <property type="entry name" value="IV_pilin_GFxxxE"/>
    <property type="match status" value="1"/>
</dbReference>
<protein>
    <submittedName>
        <fullName evidence="1">Pilus assembly protein FimT</fullName>
    </submittedName>
</protein>
<sequence>MSRGFTLFELVIAIAVLSTLLVAAGPSFSHLLENQSMKRFAGEVEGFFIQAKSEAVLQNKELKLFYLNESTDWIISLNPVDSTATTISGIKLTSLSYIDSINHPNIKISSSVSSIIFDSVRATPNLSRSFYFYKDNGKQLKLSTHNITGRIKLCGNGGTFYGYKEC</sequence>
<proteinExistence type="predicted"/>
<evidence type="ECO:0000313" key="1">
    <source>
        <dbReference type="EMBL" id="PQJ88438.1"/>
    </source>
</evidence>
<dbReference type="SUPFAM" id="SSF54523">
    <property type="entry name" value="Pili subunits"/>
    <property type="match status" value="1"/>
</dbReference>
<gene>
    <name evidence="1" type="ORF">BTO22_02135</name>
</gene>
<comment type="caution">
    <text evidence="1">The sequence shown here is derived from an EMBL/GenBank/DDBJ whole genome shotgun (WGS) entry which is preliminary data.</text>
</comment>
<evidence type="ECO:0000313" key="2">
    <source>
        <dbReference type="Proteomes" id="UP000239263"/>
    </source>
</evidence>
<dbReference type="OrthoDB" id="5871678at2"/>
<dbReference type="RefSeq" id="WP_105054092.1">
    <property type="nucleotide sequence ID" value="NZ_CAWNRT010000001.1"/>
</dbReference>
<name>A0A2S7XAP9_9GAMM</name>
<dbReference type="InterPro" id="IPR016824">
    <property type="entry name" value="Tfp-pilus_assembly_FimT"/>
</dbReference>
<dbReference type="InterPro" id="IPR045584">
    <property type="entry name" value="Pilin-like"/>
</dbReference>
<accession>A0A2S7XAP9</accession>
<dbReference type="Proteomes" id="UP000239263">
    <property type="component" value="Unassembled WGS sequence"/>
</dbReference>